<dbReference type="Pfam" id="PF00550">
    <property type="entry name" value="PP-binding"/>
    <property type="match status" value="1"/>
</dbReference>
<evidence type="ECO:0000256" key="3">
    <source>
        <dbReference type="ARBA" id="ARBA00022553"/>
    </source>
</evidence>
<dbReference type="PANTHER" id="PTHR45527:SF1">
    <property type="entry name" value="FATTY ACID SYNTHASE"/>
    <property type="match status" value="1"/>
</dbReference>
<comment type="cofactor">
    <cofactor evidence="1">
        <name>pantetheine 4'-phosphate</name>
        <dbReference type="ChEBI" id="CHEBI:47942"/>
    </cofactor>
</comment>
<dbReference type="RefSeq" id="WP_060821798.1">
    <property type="nucleotide sequence ID" value="NZ_LNJQ01000001.1"/>
</dbReference>
<feature type="compositionally biased region" description="Acidic residues" evidence="5">
    <location>
        <begin position="1662"/>
        <end position="1671"/>
    </location>
</feature>
<reference evidence="7 8" key="1">
    <citation type="submission" date="2015-11" db="EMBL/GenBank/DDBJ databases">
        <authorList>
            <person name="Sahl J."/>
            <person name="Wagner D."/>
            <person name="Keim P."/>
        </authorList>
    </citation>
    <scope>NUCLEOTIDE SEQUENCE [LARGE SCALE GENOMIC DNA]</scope>
    <source>
        <strain evidence="7 8">BDU18</strain>
    </source>
</reference>
<dbReference type="PROSITE" id="PS50075">
    <property type="entry name" value="CARRIER"/>
    <property type="match status" value="1"/>
</dbReference>
<dbReference type="InterPro" id="IPR020845">
    <property type="entry name" value="AMP-binding_CS"/>
</dbReference>
<dbReference type="SMART" id="SM00823">
    <property type="entry name" value="PKS_PP"/>
    <property type="match status" value="1"/>
</dbReference>
<evidence type="ECO:0000256" key="4">
    <source>
        <dbReference type="ARBA" id="ARBA00022723"/>
    </source>
</evidence>
<dbReference type="Gene3D" id="3.30.300.30">
    <property type="match status" value="2"/>
</dbReference>
<dbReference type="Gene3D" id="3.30.559.10">
    <property type="entry name" value="Chloramphenicol acetyltransferase-like domain"/>
    <property type="match status" value="1"/>
</dbReference>
<evidence type="ECO:0000256" key="1">
    <source>
        <dbReference type="ARBA" id="ARBA00001957"/>
    </source>
</evidence>
<dbReference type="InterPro" id="IPR025110">
    <property type="entry name" value="AMP-bd_C"/>
</dbReference>
<gene>
    <name evidence="7" type="ORF">WS72_09080</name>
</gene>
<feature type="region of interest" description="Disordered" evidence="5">
    <location>
        <begin position="626"/>
        <end position="663"/>
    </location>
</feature>
<feature type="domain" description="Carrier" evidence="6">
    <location>
        <begin position="1571"/>
        <end position="1646"/>
    </location>
</feature>
<dbReference type="InterPro" id="IPR045851">
    <property type="entry name" value="AMP-bd_C_sf"/>
</dbReference>
<dbReference type="PANTHER" id="PTHR45527">
    <property type="entry name" value="NONRIBOSOMAL PEPTIDE SYNTHETASE"/>
    <property type="match status" value="1"/>
</dbReference>
<dbReference type="Proteomes" id="UP000070255">
    <property type="component" value="Unassembled WGS sequence"/>
</dbReference>
<dbReference type="Pfam" id="PF00501">
    <property type="entry name" value="AMP-binding"/>
    <property type="match status" value="2"/>
</dbReference>
<feature type="region of interest" description="Disordered" evidence="5">
    <location>
        <begin position="1652"/>
        <end position="1671"/>
    </location>
</feature>
<dbReference type="InterPro" id="IPR042099">
    <property type="entry name" value="ANL_N_sf"/>
</dbReference>
<dbReference type="Pfam" id="PF00668">
    <property type="entry name" value="Condensation"/>
    <property type="match status" value="1"/>
</dbReference>
<name>A0ABR5TDB3_9BURK</name>
<organism evidence="7 8">
    <name type="scientific">Burkholderia savannae</name>
    <dbReference type="NCBI Taxonomy" id="1637837"/>
    <lineage>
        <taxon>Bacteria</taxon>
        <taxon>Pseudomonadati</taxon>
        <taxon>Pseudomonadota</taxon>
        <taxon>Betaproteobacteria</taxon>
        <taxon>Burkholderiales</taxon>
        <taxon>Burkholderiaceae</taxon>
        <taxon>Burkholderia</taxon>
        <taxon>pseudomallei group</taxon>
    </lineage>
</organism>
<dbReference type="InterPro" id="IPR006162">
    <property type="entry name" value="Ppantetheine_attach_site"/>
</dbReference>
<dbReference type="InterPro" id="IPR023213">
    <property type="entry name" value="CAT-like_dom_sf"/>
</dbReference>
<keyword evidence="2" id="KW-0596">Phosphopantetheine</keyword>
<dbReference type="PROSITE" id="PS00455">
    <property type="entry name" value="AMP_BINDING"/>
    <property type="match status" value="1"/>
</dbReference>
<dbReference type="SUPFAM" id="SSF56801">
    <property type="entry name" value="Acetyl-CoA synthetase-like"/>
    <property type="match status" value="2"/>
</dbReference>
<dbReference type="Gene3D" id="3.30.559.30">
    <property type="entry name" value="Nonribosomal peptide synthetase, condensation domain"/>
    <property type="match status" value="2"/>
</dbReference>
<keyword evidence="3" id="KW-0597">Phosphoprotein</keyword>
<dbReference type="NCBIfam" id="TIGR01733">
    <property type="entry name" value="AA-adenyl-dom"/>
    <property type="match status" value="1"/>
</dbReference>
<evidence type="ECO:0000313" key="8">
    <source>
        <dbReference type="Proteomes" id="UP000070255"/>
    </source>
</evidence>
<evidence type="ECO:0000313" key="7">
    <source>
        <dbReference type="EMBL" id="KWZ42999.1"/>
    </source>
</evidence>
<dbReference type="InterPro" id="IPR009081">
    <property type="entry name" value="PP-bd_ACP"/>
</dbReference>
<comment type="caution">
    <text evidence="7">The sequence shown here is derived from an EMBL/GenBank/DDBJ whole genome shotgun (WGS) entry which is preliminary data.</text>
</comment>
<evidence type="ECO:0000256" key="5">
    <source>
        <dbReference type="SAM" id="MobiDB-lite"/>
    </source>
</evidence>
<dbReference type="Gene3D" id="1.10.1200.10">
    <property type="entry name" value="ACP-like"/>
    <property type="match status" value="1"/>
</dbReference>
<proteinExistence type="predicted"/>
<dbReference type="Pfam" id="PF13193">
    <property type="entry name" value="AMP-binding_C"/>
    <property type="match status" value="1"/>
</dbReference>
<dbReference type="InterPro" id="IPR001242">
    <property type="entry name" value="Condensation_dom"/>
</dbReference>
<dbReference type="SUPFAM" id="SSF52777">
    <property type="entry name" value="CoA-dependent acyltransferases"/>
    <property type="match status" value="1"/>
</dbReference>
<keyword evidence="4" id="KW-0479">Metal-binding</keyword>
<dbReference type="InterPro" id="IPR010071">
    <property type="entry name" value="AA_adenyl_dom"/>
</dbReference>
<feature type="compositionally biased region" description="Basic and acidic residues" evidence="5">
    <location>
        <begin position="630"/>
        <end position="663"/>
    </location>
</feature>
<dbReference type="Gene3D" id="3.40.50.12780">
    <property type="entry name" value="N-terminal domain of ligase-like"/>
    <property type="match status" value="2"/>
</dbReference>
<dbReference type="InterPro" id="IPR036736">
    <property type="entry name" value="ACP-like_sf"/>
</dbReference>
<dbReference type="SUPFAM" id="SSF47336">
    <property type="entry name" value="ACP-like"/>
    <property type="match status" value="1"/>
</dbReference>
<dbReference type="PROSITE" id="PS00012">
    <property type="entry name" value="PHOSPHOPANTETHEINE"/>
    <property type="match status" value="1"/>
</dbReference>
<keyword evidence="8" id="KW-1185">Reference proteome</keyword>
<dbReference type="EMBL" id="LNJQ01000001">
    <property type="protein sequence ID" value="KWZ42999.1"/>
    <property type="molecule type" value="Genomic_DNA"/>
</dbReference>
<accession>A0ABR5TDB3</accession>
<dbReference type="InterPro" id="IPR020806">
    <property type="entry name" value="PKS_PP-bd"/>
</dbReference>
<evidence type="ECO:0000256" key="2">
    <source>
        <dbReference type="ARBA" id="ARBA00022450"/>
    </source>
</evidence>
<sequence length="1671" mass="179330">MSTTIRTGAPNFKRALISRLGKPPAARPAWLDLTHTLPRAAGAEQAHCRRPLDGDWLARLAEQAQRLSVDPRALFVSAARVLVARITEHAASATALALALTHDVRAATYSALSTTPPGRQTVGELLADSDGWLAHPGGPVDAWPHVVIAATQTPPDPHALPDAQLAIAFAISGEGACVAARAAAGLFSRQALDAFVEQWLHVVSQLGASAADAALDELDPLPPAQRARVFEQWERGAAIDATGPLAHQAFFARAAAEPDAPAVQSGEAPMRYAELASRAADVARRLRALGIGPLDRVAIYAGPGADLVAGILGVLETGAAYTILDPARPPAELSARLRDFAPGATLVQAALSAYLDGSDTPVLKLDADAAQDLAQSVPHHAASSRDVESVESVKSVKSVKSAESVESVESDAGAGAFDSGLPAFVTRPSGGVAHAVVATHRDLRDVARWYARAFSLDAADRFLVTTSFDTAAAQKHILTPLLIGAQVHFSDARFDPDAVLREIAARGITVLNVAPSFFHALVDAERHRELSGVRHVFLEGEPASARRIAPWLDKYPHLRVVALHDANAFAGPVAAWTLSAATEPSSDETCVLGCPADGVTLQILDARKRPVPPGIAGRVYVGDARTPASARRDANAPHVDSVRPDVGEHPDVDERRGPRDTGDLARWRADGVVEYLGRADAPTRGYGSWAGARHVEAWLSAQDGVSDAIAILRRTAGDTGHERVAYVTPRAGAILSTPDLLRDAGAALPAELAPDAIVVLPALPLALDGTLDRARLSAPASAGAAAARDDDSPTRERDLAYWTTALHDLPTVHNLPLDRPRPALADHRSGQIVRHLDASRHRDLLQFAASRQATLFMVLQAAFAAFLSRLSGTADVVVGSPVANRPRPELAPIVGFFVNTLVLRSRVDPDLSFHALLLQSRQRLLDAYEHQQLPFEQLVDAINPARSLAHAPLFQVMLSLNNNDSPPLHLAGLHARSLGNPAIPAKFDLSLQIDSLPDGRLRLVWEYACALFEHDTVSRFAERFDSLVADALRRPDTPVAQLDLLPDDERRLLQRWNRTAAPYPELACIHRLFEEQADRFPQRIALHCNGVALTYRELNARANRLAHLLRPLGLAPDSLVGVCLERSTELVVSLLAVLKAGSAYLPLDPAYPRERIDYMLRDSRAQCVIASRSFALDDGSTVRHVVHLDDPGLVDRLGRAPDHNPDPADVGLAPHHLAYLIYTSGSTGSPKGVMIEHRNAVSFIDWARRTFPPESFDGVLASTSVCFDLSVFEIFATLAAAGRIVLVRDVLALPELPDGLVRLVNSVPSAIHALLQTGRLPASVRTVNLAGEPLRQSLVDALYDAGVERVYDLYGPSEDTTYSTCALRTPRGRPSIGSPISNTQAFVLSAAGQLQPVGVPGELFLGGAGLARGYLGRPELTAERFVDNPLHDSPVRRLYRTGDLVRWLPDGQLEFLGRLDHQVKIRGFRIELGEIDARLGACDGVREAAVIALERAGDAQLVAYVVPHDPQAASAADLRAALAAFLPAYMIPAAFVFLDALPLTPNGKLDRKRLPVPDDADRSHAAAHLAPPANDTEAMLRDVWQTLLQREPIGVTENFFELGGHSLLATRMIATVADRLKVTLPVMTAFNHPTIRELARALDALAPAAPVAHTPLRPSPLDDTEKDELIL</sequence>
<evidence type="ECO:0000259" key="6">
    <source>
        <dbReference type="PROSITE" id="PS50075"/>
    </source>
</evidence>
<dbReference type="InterPro" id="IPR000873">
    <property type="entry name" value="AMP-dep_synth/lig_dom"/>
</dbReference>
<protein>
    <recommendedName>
        <fullName evidence="6">Carrier domain-containing protein</fullName>
    </recommendedName>
</protein>